<feature type="domain" description="Polysaccharide export protein N-terminal" evidence="4">
    <location>
        <begin position="128"/>
        <end position="197"/>
    </location>
</feature>
<keyword evidence="7" id="KW-1185">Reference proteome</keyword>
<feature type="chain" id="PRO_5004211837" evidence="3">
    <location>
        <begin position="24"/>
        <end position="364"/>
    </location>
</feature>
<dbReference type="InterPro" id="IPR003715">
    <property type="entry name" value="Poly_export_N"/>
</dbReference>
<dbReference type="PANTHER" id="PTHR33619:SF3">
    <property type="entry name" value="POLYSACCHARIDE EXPORT PROTEIN GFCE-RELATED"/>
    <property type="match status" value="1"/>
</dbReference>
<organism evidence="6 7">
    <name type="scientific">Bordetella avium (strain 197N)</name>
    <dbReference type="NCBI Taxonomy" id="360910"/>
    <lineage>
        <taxon>Bacteria</taxon>
        <taxon>Pseudomonadati</taxon>
        <taxon>Pseudomonadota</taxon>
        <taxon>Betaproteobacteria</taxon>
        <taxon>Burkholderiales</taxon>
        <taxon>Alcaligenaceae</taxon>
        <taxon>Bordetella</taxon>
    </lineage>
</organism>
<dbReference type="STRING" id="360910.BAV2639"/>
<dbReference type="Pfam" id="PF10531">
    <property type="entry name" value="SLBB"/>
    <property type="match status" value="2"/>
</dbReference>
<dbReference type="KEGG" id="bav:BAV2639"/>
<dbReference type="Gene3D" id="3.10.560.10">
    <property type="entry name" value="Outer membrane lipoprotein wza domain like"/>
    <property type="match status" value="2"/>
</dbReference>
<dbReference type="eggNOG" id="COG1596">
    <property type="taxonomic scope" value="Bacteria"/>
</dbReference>
<feature type="region of interest" description="Disordered" evidence="2">
    <location>
        <begin position="82"/>
        <end position="115"/>
    </location>
</feature>
<feature type="region of interest" description="Disordered" evidence="2">
    <location>
        <begin position="32"/>
        <end position="64"/>
    </location>
</feature>
<evidence type="ECO:0000256" key="3">
    <source>
        <dbReference type="SAM" id="SignalP"/>
    </source>
</evidence>
<sequence length="364" mass="38006">VAGLTANICRTALLALLVSAAHAQDLPIPDPVAPARATRDDASRYNAPAPISPISPIRAPASAPSRIEPVNTQIRPIAPISTDLDIPAPVTQSGSRPQARSHLPDTAAPATAAPPAAQASIDGAIAAVGPGDTLNITILGPNGSETRVTVDAEGQIVAPLIGDLRVSGLTPSAIGKRIAQDLRNKGYMTDPQVTVEVVAFRSRIVSVLGQVQRPGRYPIEGRMSVLELLAMAGGATDGAGEVATLVRRADGGNERLNLYVNNGQAPSRPLQDTELEPGDVVFVPEAPRFYVYGEVGKPGAYPIEKGLNVMRALSVAGGLTPRASDSRIDIHRTDPLTGATTDKRVSLTDTVQPGDVIHVNERFF</sequence>
<keyword evidence="1 3" id="KW-0732">Signal</keyword>
<feature type="compositionally biased region" description="Low complexity" evidence="2">
    <location>
        <begin position="47"/>
        <end position="64"/>
    </location>
</feature>
<gene>
    <name evidence="6" type="ordered locus">BAV2639</name>
</gene>
<dbReference type="Pfam" id="PF02563">
    <property type="entry name" value="Poly_export"/>
    <property type="match status" value="1"/>
</dbReference>
<reference evidence="6 7" key="1">
    <citation type="journal article" date="2006" name="J. Bacteriol.">
        <title>Comparison of the genome sequence of the poultry pathogen Bordetella avium with those of B. bronchiseptica, B. pertussis, and B. parapertussis reveals extensive diversity in surface structures associated with host interaction.</title>
        <authorList>
            <person name="Sebaihia M."/>
            <person name="Preston A."/>
            <person name="Maskell D.J."/>
            <person name="Kuzmiak H."/>
            <person name="Connell T.D."/>
            <person name="King N.D."/>
            <person name="Orndorff P.E."/>
            <person name="Miyamoto D.M."/>
            <person name="Thomson N.R."/>
            <person name="Harris D."/>
            <person name="Goble A."/>
            <person name="Lord A."/>
            <person name="Murphy L."/>
            <person name="Quail M.A."/>
            <person name="Rutter S."/>
            <person name="Squares R."/>
            <person name="Squares S."/>
            <person name="Woodward J."/>
            <person name="Parkhill J."/>
            <person name="Temple L.M."/>
        </authorList>
    </citation>
    <scope>NUCLEOTIDE SEQUENCE [LARGE SCALE GENOMIC DNA]</scope>
    <source>
        <strain evidence="6 7">197N</strain>
    </source>
</reference>
<dbReference type="Proteomes" id="UP000001977">
    <property type="component" value="Chromosome"/>
</dbReference>
<evidence type="ECO:0000256" key="1">
    <source>
        <dbReference type="ARBA" id="ARBA00022729"/>
    </source>
</evidence>
<dbReference type="Gene3D" id="3.30.1950.10">
    <property type="entry name" value="wza like domain"/>
    <property type="match status" value="1"/>
</dbReference>
<evidence type="ECO:0000259" key="4">
    <source>
        <dbReference type="Pfam" id="PF02563"/>
    </source>
</evidence>
<dbReference type="EMBL" id="AM167904">
    <property type="protein sequence ID" value="CAJ50249.1"/>
    <property type="molecule type" value="Genomic_DNA"/>
</dbReference>
<feature type="signal peptide" evidence="3">
    <location>
        <begin position="1"/>
        <end position="23"/>
    </location>
</feature>
<dbReference type="GO" id="GO:0015159">
    <property type="term" value="F:polysaccharide transmembrane transporter activity"/>
    <property type="evidence" value="ECO:0007669"/>
    <property type="project" value="InterPro"/>
</dbReference>
<dbReference type="PANTHER" id="PTHR33619">
    <property type="entry name" value="POLYSACCHARIDE EXPORT PROTEIN GFCE-RELATED"/>
    <property type="match status" value="1"/>
</dbReference>
<proteinExistence type="predicted"/>
<feature type="non-terminal residue" evidence="6">
    <location>
        <position position="1"/>
    </location>
</feature>
<dbReference type="AlphaFoldDB" id="Q2KWP2"/>
<name>Q2KWP2_BORA1</name>
<protein>
    <submittedName>
        <fullName evidence="6">Capsular polysaccharide export protein</fullName>
    </submittedName>
</protein>
<evidence type="ECO:0000259" key="5">
    <source>
        <dbReference type="Pfam" id="PF10531"/>
    </source>
</evidence>
<dbReference type="InterPro" id="IPR019554">
    <property type="entry name" value="Soluble_ligand-bd"/>
</dbReference>
<evidence type="ECO:0000313" key="7">
    <source>
        <dbReference type="Proteomes" id="UP000001977"/>
    </source>
</evidence>
<accession>Q2KWP2</accession>
<dbReference type="HOGENOM" id="CLU_743196_0_0_4"/>
<feature type="domain" description="Soluble ligand binding" evidence="5">
    <location>
        <begin position="289"/>
        <end position="333"/>
    </location>
</feature>
<dbReference type="InterPro" id="IPR049712">
    <property type="entry name" value="Poly_export"/>
</dbReference>
<evidence type="ECO:0000313" key="6">
    <source>
        <dbReference type="EMBL" id="CAJ50249.1"/>
    </source>
</evidence>
<evidence type="ECO:0000256" key="2">
    <source>
        <dbReference type="SAM" id="MobiDB-lite"/>
    </source>
</evidence>
<feature type="compositionally biased region" description="Low complexity" evidence="2">
    <location>
        <begin position="106"/>
        <end position="115"/>
    </location>
</feature>
<feature type="domain" description="Soluble ligand binding" evidence="5">
    <location>
        <begin position="204"/>
        <end position="252"/>
    </location>
</feature>